<dbReference type="AlphaFoldDB" id="A0A9D2PHG4"/>
<reference evidence="2" key="1">
    <citation type="journal article" date="2021" name="PeerJ">
        <title>Extensive microbial diversity within the chicken gut microbiome revealed by metagenomics and culture.</title>
        <authorList>
            <person name="Gilroy R."/>
            <person name="Ravi A."/>
            <person name="Getino M."/>
            <person name="Pursley I."/>
            <person name="Horton D.L."/>
            <person name="Alikhan N.F."/>
            <person name="Baker D."/>
            <person name="Gharbi K."/>
            <person name="Hall N."/>
            <person name="Watson M."/>
            <person name="Adriaenssens E.M."/>
            <person name="Foster-Nyarko E."/>
            <person name="Jarju S."/>
            <person name="Secka A."/>
            <person name="Antonio M."/>
            <person name="Oren A."/>
            <person name="Chaudhuri R.R."/>
            <person name="La Ragione R."/>
            <person name="Hildebrand F."/>
            <person name="Pallen M.J."/>
        </authorList>
    </citation>
    <scope>NUCLEOTIDE SEQUENCE</scope>
    <source>
        <strain evidence="2">ChiSjej3B21-8574</strain>
    </source>
</reference>
<keyword evidence="1" id="KW-0812">Transmembrane</keyword>
<dbReference type="Proteomes" id="UP000823904">
    <property type="component" value="Unassembled WGS sequence"/>
</dbReference>
<name>A0A9D2PHG4_9FIRM</name>
<keyword evidence="1" id="KW-1133">Transmembrane helix</keyword>
<keyword evidence="1" id="KW-0472">Membrane</keyword>
<dbReference type="EMBL" id="DWWD01000020">
    <property type="protein sequence ID" value="HJC49718.1"/>
    <property type="molecule type" value="Genomic_DNA"/>
</dbReference>
<evidence type="ECO:0000256" key="1">
    <source>
        <dbReference type="SAM" id="Phobius"/>
    </source>
</evidence>
<accession>A0A9D2PHG4</accession>
<proteinExistence type="predicted"/>
<feature type="transmembrane region" description="Helical" evidence="1">
    <location>
        <begin position="32"/>
        <end position="51"/>
    </location>
</feature>
<reference evidence="2" key="2">
    <citation type="submission" date="2021-04" db="EMBL/GenBank/DDBJ databases">
        <authorList>
            <person name="Gilroy R."/>
        </authorList>
    </citation>
    <scope>NUCLEOTIDE SEQUENCE</scope>
    <source>
        <strain evidence="2">ChiSjej3B21-8574</strain>
    </source>
</reference>
<comment type="caution">
    <text evidence="2">The sequence shown here is derived from an EMBL/GenBank/DDBJ whole genome shotgun (WGS) entry which is preliminary data.</text>
</comment>
<sequence>MKQKIVWLGNIFFLLLLLAILIVFFIMGRQPVHIAAGTLMLLAMLLSWHRFRKVMRNK</sequence>
<evidence type="ECO:0000313" key="3">
    <source>
        <dbReference type="Proteomes" id="UP000823904"/>
    </source>
</evidence>
<evidence type="ECO:0000313" key="2">
    <source>
        <dbReference type="EMBL" id="HJC49718.1"/>
    </source>
</evidence>
<feature type="transmembrane region" description="Helical" evidence="1">
    <location>
        <begin position="7"/>
        <end position="26"/>
    </location>
</feature>
<protein>
    <submittedName>
        <fullName evidence="2">Uncharacterized protein</fullName>
    </submittedName>
</protein>
<organism evidence="2 3">
    <name type="scientific">Candidatus Anaerostipes avistercoris</name>
    <dbReference type="NCBI Taxonomy" id="2838462"/>
    <lineage>
        <taxon>Bacteria</taxon>
        <taxon>Bacillati</taxon>
        <taxon>Bacillota</taxon>
        <taxon>Clostridia</taxon>
        <taxon>Lachnospirales</taxon>
        <taxon>Lachnospiraceae</taxon>
        <taxon>Anaerostipes</taxon>
    </lineage>
</organism>
<gene>
    <name evidence="2" type="ORF">H9754_03920</name>
</gene>